<dbReference type="AlphaFoldDB" id="A0A6P0CF96"/>
<evidence type="ECO:0000313" key="2">
    <source>
        <dbReference type="Proteomes" id="UP000468591"/>
    </source>
</evidence>
<accession>A0A6P0CF96</accession>
<organism evidence="1 2">
    <name type="scientific">Sulfitobacter sediminilitoris</name>
    <dbReference type="NCBI Taxonomy" id="2698830"/>
    <lineage>
        <taxon>Bacteria</taxon>
        <taxon>Pseudomonadati</taxon>
        <taxon>Pseudomonadota</taxon>
        <taxon>Alphaproteobacteria</taxon>
        <taxon>Rhodobacterales</taxon>
        <taxon>Roseobacteraceae</taxon>
        <taxon>Sulfitobacter</taxon>
    </lineage>
</organism>
<dbReference type="EMBL" id="JAABNT010000010">
    <property type="protein sequence ID" value="NEK23765.1"/>
    <property type="molecule type" value="Genomic_DNA"/>
</dbReference>
<protein>
    <submittedName>
        <fullName evidence="1">Uncharacterized protein</fullName>
    </submittedName>
</protein>
<reference evidence="1 2" key="1">
    <citation type="submission" date="2020-01" db="EMBL/GenBank/DDBJ databases">
        <title>Sulfitobacter sediminilitoris sp. nov., isolated from a tidal flat.</title>
        <authorList>
            <person name="Park S."/>
            <person name="Yoon J.-H."/>
        </authorList>
    </citation>
    <scope>NUCLEOTIDE SEQUENCE [LARGE SCALE GENOMIC DNA]</scope>
    <source>
        <strain evidence="1 2">JBTF-M27</strain>
    </source>
</reference>
<name>A0A6P0CF96_9RHOB</name>
<evidence type="ECO:0000313" key="1">
    <source>
        <dbReference type="EMBL" id="NEK23765.1"/>
    </source>
</evidence>
<keyword evidence="2" id="KW-1185">Reference proteome</keyword>
<gene>
    <name evidence="1" type="ORF">GV827_15305</name>
</gene>
<proteinExistence type="predicted"/>
<dbReference type="Proteomes" id="UP000468591">
    <property type="component" value="Unassembled WGS sequence"/>
</dbReference>
<sequence length="98" mass="11044">MADINPAFVQQVFDAPKRKWEPDVHIIARRMISELVLKYLKEAGLIIAKRYAPAPLLALEVNLTKSSSPTMIVFNLRSNGVAPLLREKGCKRGWVDLD</sequence>
<comment type="caution">
    <text evidence="1">The sequence shown here is derived from an EMBL/GenBank/DDBJ whole genome shotgun (WGS) entry which is preliminary data.</text>
</comment>